<reference evidence="2 3" key="1">
    <citation type="submission" date="2020-06" db="EMBL/GenBank/DDBJ databases">
        <title>Draft genome of Uliginosibacterium sp. IMCC34675.</title>
        <authorList>
            <person name="Song J."/>
        </authorList>
    </citation>
    <scope>NUCLEOTIDE SEQUENCE [LARGE SCALE GENOMIC DNA]</scope>
    <source>
        <strain evidence="2 3">IMCC34675</strain>
    </source>
</reference>
<proteinExistence type="predicted"/>
<dbReference type="InterPro" id="IPR006675">
    <property type="entry name" value="HDIG_dom"/>
</dbReference>
<dbReference type="Pfam" id="PF13487">
    <property type="entry name" value="HD_5"/>
    <property type="match status" value="1"/>
</dbReference>
<feature type="domain" description="HD-GYP" evidence="1">
    <location>
        <begin position="158"/>
        <end position="353"/>
    </location>
</feature>
<sequence length="436" mass="48445">MNTESSQKDYFITPEQLSIGLFVFIDLPWFSHPFSFNSFKIRSNDQIQTLRGLGVKRFRYDPDRSDAPQFPAAAVATAEPVVTTAEASLPEPADAADPALAAKRERVERLREQRVRMGNVEKAFVKAASIMRNINRNLQARPKECIEEIGELVQQMAQAFLEAPELTLHVMGEKAGGEEVYYHGLNTSILSMMLARDMGMAMEEGKVLGLGALMHDIGLIEIPDRVLKKTDELTHAESELRKLHCEYGVRIGQKAGLPGSVLSIIFQHHEMADGTGYPKGLKGEAIHPLARIVSLANYYDNLCNPVNTAKALTPHEALSLMFAQRRAKFDAKVLQILIKNLGVYPPGSIVKLSNDALALVQSVNPQKPLRPWVVVYDPDVPKEEAIMLDLEQEPEINISKAIRPGQLPAEVFRYLSPRTRVTYFFDADSRGGGGRS</sequence>
<evidence type="ECO:0000313" key="2">
    <source>
        <dbReference type="EMBL" id="NSL56880.1"/>
    </source>
</evidence>
<dbReference type="InterPro" id="IPR003607">
    <property type="entry name" value="HD/PDEase_dom"/>
</dbReference>
<dbReference type="NCBIfam" id="TIGR00277">
    <property type="entry name" value="HDIG"/>
    <property type="match status" value="1"/>
</dbReference>
<dbReference type="InterPro" id="IPR052020">
    <property type="entry name" value="Cyclic_di-GMP/3'3'-cGAMP_PDE"/>
</dbReference>
<keyword evidence="3" id="KW-1185">Reference proteome</keyword>
<accession>A0ABX2IRX0</accession>
<evidence type="ECO:0000313" key="3">
    <source>
        <dbReference type="Proteomes" id="UP000778523"/>
    </source>
</evidence>
<dbReference type="PROSITE" id="PS51832">
    <property type="entry name" value="HD_GYP"/>
    <property type="match status" value="1"/>
</dbReference>
<dbReference type="Gene3D" id="1.10.3210.10">
    <property type="entry name" value="Hypothetical protein af1432"/>
    <property type="match status" value="1"/>
</dbReference>
<dbReference type="SUPFAM" id="SSF109604">
    <property type="entry name" value="HD-domain/PDEase-like"/>
    <property type="match status" value="1"/>
</dbReference>
<dbReference type="EMBL" id="JABCSC020000006">
    <property type="protein sequence ID" value="NSL56880.1"/>
    <property type="molecule type" value="Genomic_DNA"/>
</dbReference>
<dbReference type="RefSeq" id="WP_170023166.1">
    <property type="nucleotide sequence ID" value="NZ_JABCSC020000006.1"/>
</dbReference>
<protein>
    <submittedName>
        <fullName evidence="2">HD-GYP domain-containing protein</fullName>
    </submittedName>
</protein>
<dbReference type="InterPro" id="IPR021812">
    <property type="entry name" value="DUF3391"/>
</dbReference>
<dbReference type="CDD" id="cd00077">
    <property type="entry name" value="HDc"/>
    <property type="match status" value="1"/>
</dbReference>
<gene>
    <name evidence="2" type="ORF">HJ583_017755</name>
</gene>
<dbReference type="Pfam" id="PF11871">
    <property type="entry name" value="DUF3391"/>
    <property type="match status" value="1"/>
</dbReference>
<name>A0ABX2IRX0_9RHOO</name>
<dbReference type="SMART" id="SM00471">
    <property type="entry name" value="HDc"/>
    <property type="match status" value="1"/>
</dbReference>
<dbReference type="PANTHER" id="PTHR45228">
    <property type="entry name" value="CYCLIC DI-GMP PHOSPHODIESTERASE TM_0186-RELATED"/>
    <property type="match status" value="1"/>
</dbReference>
<comment type="caution">
    <text evidence="2">The sequence shown here is derived from an EMBL/GenBank/DDBJ whole genome shotgun (WGS) entry which is preliminary data.</text>
</comment>
<evidence type="ECO:0000259" key="1">
    <source>
        <dbReference type="PROSITE" id="PS51832"/>
    </source>
</evidence>
<dbReference type="PANTHER" id="PTHR45228:SF4">
    <property type="entry name" value="LIPOPROTEIN"/>
    <property type="match status" value="1"/>
</dbReference>
<dbReference type="InterPro" id="IPR037522">
    <property type="entry name" value="HD_GYP_dom"/>
</dbReference>
<organism evidence="2 3">
    <name type="scientific">Uliginosibacterium aquaticum</name>
    <dbReference type="NCBI Taxonomy" id="2731212"/>
    <lineage>
        <taxon>Bacteria</taxon>
        <taxon>Pseudomonadati</taxon>
        <taxon>Pseudomonadota</taxon>
        <taxon>Betaproteobacteria</taxon>
        <taxon>Rhodocyclales</taxon>
        <taxon>Zoogloeaceae</taxon>
        <taxon>Uliginosibacterium</taxon>
    </lineage>
</organism>
<dbReference type="Proteomes" id="UP000778523">
    <property type="component" value="Unassembled WGS sequence"/>
</dbReference>